<proteinExistence type="predicted"/>
<feature type="region of interest" description="Disordered" evidence="1">
    <location>
        <begin position="24"/>
        <end position="128"/>
    </location>
</feature>
<gene>
    <name evidence="2" type="ORF">HNQ64_000044</name>
</gene>
<dbReference type="AlphaFoldDB" id="A0A7W8DN75"/>
<evidence type="ECO:0000313" key="2">
    <source>
        <dbReference type="EMBL" id="MBB5035810.1"/>
    </source>
</evidence>
<protein>
    <submittedName>
        <fullName evidence="2">Uncharacterized protein</fullName>
    </submittedName>
</protein>
<reference evidence="2 3" key="1">
    <citation type="submission" date="2020-08" db="EMBL/GenBank/DDBJ databases">
        <title>Genomic Encyclopedia of Type Strains, Phase IV (KMG-IV): sequencing the most valuable type-strain genomes for metagenomic binning, comparative biology and taxonomic classification.</title>
        <authorList>
            <person name="Goeker M."/>
        </authorList>
    </citation>
    <scope>NUCLEOTIDE SEQUENCE [LARGE SCALE GENOMIC DNA]</scope>
    <source>
        <strain evidence="2 3">DSM 12251</strain>
    </source>
</reference>
<comment type="caution">
    <text evidence="2">The sequence shown here is derived from an EMBL/GenBank/DDBJ whole genome shotgun (WGS) entry which is preliminary data.</text>
</comment>
<sequence>MKHLPSAMERTRLACRVLRPRVPRLRDHAPRPPLCTSPKLTAGRRHTLNPSAFVRPRHRQSQSAPLHPDAKAQRDSITEFRETRNSARETRALHRVRRPKTAPKLTASRRQHGPLFLHSPVRHGPRGL</sequence>
<evidence type="ECO:0000256" key="1">
    <source>
        <dbReference type="SAM" id="MobiDB-lite"/>
    </source>
</evidence>
<evidence type="ECO:0000313" key="3">
    <source>
        <dbReference type="Proteomes" id="UP000534294"/>
    </source>
</evidence>
<feature type="compositionally biased region" description="Basic and acidic residues" evidence="1">
    <location>
        <begin position="68"/>
        <end position="92"/>
    </location>
</feature>
<keyword evidence="3" id="KW-1185">Reference proteome</keyword>
<accession>A0A7W8DN75</accession>
<organism evidence="2 3">
    <name type="scientific">Prosthecobacter dejongeii</name>
    <dbReference type="NCBI Taxonomy" id="48465"/>
    <lineage>
        <taxon>Bacteria</taxon>
        <taxon>Pseudomonadati</taxon>
        <taxon>Verrucomicrobiota</taxon>
        <taxon>Verrucomicrobiia</taxon>
        <taxon>Verrucomicrobiales</taxon>
        <taxon>Verrucomicrobiaceae</taxon>
        <taxon>Prosthecobacter</taxon>
    </lineage>
</organism>
<dbReference type="EMBL" id="JACHIF010000001">
    <property type="protein sequence ID" value="MBB5035810.1"/>
    <property type="molecule type" value="Genomic_DNA"/>
</dbReference>
<name>A0A7W8DN75_9BACT</name>
<feature type="compositionally biased region" description="Basic residues" evidence="1">
    <location>
        <begin position="93"/>
        <end position="112"/>
    </location>
</feature>
<dbReference type="Proteomes" id="UP000534294">
    <property type="component" value="Unassembled WGS sequence"/>
</dbReference>